<evidence type="ECO:0000313" key="3">
    <source>
        <dbReference type="Proteomes" id="UP000292120"/>
    </source>
</evidence>
<dbReference type="Gene3D" id="3.10.310.30">
    <property type="match status" value="1"/>
</dbReference>
<dbReference type="AlphaFoldDB" id="A0A4Q9H2J4"/>
<dbReference type="InterPro" id="IPR003156">
    <property type="entry name" value="DHHA1_dom"/>
</dbReference>
<sequence length="325" mass="35013">MSTGLFTSLPGLAVQPSRDDPNPLVLYHGKCPDGFGAALAAWLYFDGQGEYVGVSHGKVGSLEDLPPVQGRAVYILDFSFETGIMQALDEQAAKLVMLDHHKSAYDKLGQFQCRCGAIHFDMNQSGAMLAWKFFFPERAVPDLVRFIQDRDLWTWAFPDSAAFLAALDLEPNEFERWAQIAAFTPEESAAFTQRGTAMNEKFLALCKDISEGAAPLVFDGHTGVMVNCPGAFTSEVGNMLSAQCGTFALLWSVSKDGTVKVGLRAQAPFNAIPLAEAMGGGGHPLACGFRMGKERLPELLSGTFWSNSARGAEQASQAAADLAQS</sequence>
<dbReference type="Proteomes" id="UP000292120">
    <property type="component" value="Unassembled WGS sequence"/>
</dbReference>
<evidence type="ECO:0000313" key="2">
    <source>
        <dbReference type="EMBL" id="TBO32821.1"/>
    </source>
</evidence>
<dbReference type="Pfam" id="PF02272">
    <property type="entry name" value="DHHA1"/>
    <property type="match status" value="1"/>
</dbReference>
<dbReference type="GO" id="GO:0003676">
    <property type="term" value="F:nucleic acid binding"/>
    <property type="evidence" value="ECO:0007669"/>
    <property type="project" value="InterPro"/>
</dbReference>
<evidence type="ECO:0000259" key="1">
    <source>
        <dbReference type="Pfam" id="PF02272"/>
    </source>
</evidence>
<organism evidence="2 3">
    <name type="scientific">Aquabacterium lacunae</name>
    <dbReference type="NCBI Taxonomy" id="2528630"/>
    <lineage>
        <taxon>Bacteria</taxon>
        <taxon>Pseudomonadati</taxon>
        <taxon>Pseudomonadota</taxon>
        <taxon>Betaproteobacteria</taxon>
        <taxon>Burkholderiales</taxon>
        <taxon>Aquabacterium</taxon>
    </lineage>
</organism>
<dbReference type="SUPFAM" id="SSF64182">
    <property type="entry name" value="DHH phosphoesterases"/>
    <property type="match status" value="1"/>
</dbReference>
<dbReference type="PANTHER" id="PTHR46922:SF4">
    <property type="entry name" value="DHHA1 DOMAIN PROTEIN"/>
    <property type="match status" value="1"/>
</dbReference>
<dbReference type="OrthoDB" id="10630at2"/>
<keyword evidence="3" id="KW-1185">Reference proteome</keyword>
<name>A0A4Q9H2J4_9BURK</name>
<comment type="caution">
    <text evidence="2">The sequence shown here is derived from an EMBL/GenBank/DDBJ whole genome shotgun (WGS) entry which is preliminary data.</text>
</comment>
<reference evidence="2 3" key="1">
    <citation type="submission" date="2019-02" db="EMBL/GenBank/DDBJ databases">
        <title>Aquabacterium sp. strain KMB7.</title>
        <authorList>
            <person name="Chen W.-M."/>
        </authorList>
    </citation>
    <scope>NUCLEOTIDE SEQUENCE [LARGE SCALE GENOMIC DNA]</scope>
    <source>
        <strain evidence="2 3">KMB7</strain>
    </source>
</reference>
<dbReference type="InterPro" id="IPR038763">
    <property type="entry name" value="DHH_sf"/>
</dbReference>
<gene>
    <name evidence="2" type="ORF">EYS42_06525</name>
</gene>
<dbReference type="PANTHER" id="PTHR46922">
    <property type="entry name" value="DHHA1 DOMAIN PROTEIN"/>
    <property type="match status" value="1"/>
</dbReference>
<feature type="domain" description="DHHA1" evidence="1">
    <location>
        <begin position="238"/>
        <end position="300"/>
    </location>
</feature>
<dbReference type="RefSeq" id="WP_130967031.1">
    <property type="nucleotide sequence ID" value="NZ_SIXI01000002.1"/>
</dbReference>
<accession>A0A4Q9H2J4</accession>
<proteinExistence type="predicted"/>
<protein>
    <submittedName>
        <fullName evidence="2">Phosphoesterase</fullName>
    </submittedName>
</protein>
<dbReference type="EMBL" id="SIXI01000002">
    <property type="protein sequence ID" value="TBO32821.1"/>
    <property type="molecule type" value="Genomic_DNA"/>
</dbReference>